<reference evidence="4" key="3">
    <citation type="submission" date="2022-04" db="EMBL/GenBank/DDBJ databases">
        <authorList>
            <person name="Liu G."/>
        </authorList>
    </citation>
    <scope>NUCLEOTIDE SEQUENCE</scope>
    <source>
        <strain evidence="4">RG22</strain>
    </source>
</reference>
<reference evidence="5" key="1">
    <citation type="submission" date="2020-06" db="EMBL/GenBank/DDBJ databases">
        <title>Draft genomic sequecing of Geomonas sp. Red736.</title>
        <authorList>
            <person name="Itoh H."/>
            <person name="Xu Z.X."/>
            <person name="Ushijima N."/>
            <person name="Masuda Y."/>
            <person name="Shiratori Y."/>
            <person name="Senoo K."/>
        </authorList>
    </citation>
    <scope>NUCLEOTIDE SEQUENCE [LARGE SCALE GENOMIC DNA]</scope>
    <source>
        <strain evidence="5">Red736</strain>
    </source>
</reference>
<sequence length="94" mass="10453">MRHARSTLLVIALLSLSACTIFAAKQQPQVQPAPVKELSVPVGKNWKVVEEPPALGNERRERLPFQTEQSVQPEGTQRPTAAPEEKGRKIETTR</sequence>
<evidence type="ECO:0008006" key="7">
    <source>
        <dbReference type="Google" id="ProtNLM"/>
    </source>
</evidence>
<evidence type="ECO:0000313" key="5">
    <source>
        <dbReference type="Proteomes" id="UP000568888"/>
    </source>
</evidence>
<keyword evidence="2" id="KW-0732">Signal</keyword>
<proteinExistence type="predicted"/>
<organism evidence="3 5">
    <name type="scientific">Geomonas paludis</name>
    <dbReference type="NCBI Taxonomy" id="2740185"/>
    <lineage>
        <taxon>Bacteria</taxon>
        <taxon>Pseudomonadati</taxon>
        <taxon>Thermodesulfobacteriota</taxon>
        <taxon>Desulfuromonadia</taxon>
        <taxon>Geobacterales</taxon>
        <taxon>Geobacteraceae</taxon>
        <taxon>Geomonas</taxon>
    </lineage>
</organism>
<feature type="region of interest" description="Disordered" evidence="1">
    <location>
        <begin position="51"/>
        <end position="94"/>
    </location>
</feature>
<dbReference type="Proteomes" id="UP000568888">
    <property type="component" value="Unassembled WGS sequence"/>
</dbReference>
<reference evidence="3" key="2">
    <citation type="journal article" date="2021" name="Int. J. Syst. Evol. Microbiol.">
        <title>Geomonas silvestris sp. nov., Geomonas paludis sp. nov. and Geomonas limicola sp. nov., isolated from terrestrial environments, and emended description of the genus Geomonas.</title>
        <authorList>
            <person name="Itoh H."/>
            <person name="Xu Z."/>
            <person name="Masuda Y."/>
            <person name="Ushijima N."/>
            <person name="Hayakawa C."/>
            <person name="Shiratori Y."/>
            <person name="Senoo K."/>
        </authorList>
    </citation>
    <scope>NUCLEOTIDE SEQUENCE</scope>
    <source>
        <strain evidence="3">Red736</strain>
    </source>
</reference>
<feature type="signal peptide" evidence="2">
    <location>
        <begin position="1"/>
        <end position="23"/>
    </location>
</feature>
<feature type="compositionally biased region" description="Polar residues" evidence="1">
    <location>
        <begin position="66"/>
        <end position="79"/>
    </location>
</feature>
<accession>A0A6V8MTM5</accession>
<evidence type="ECO:0000313" key="6">
    <source>
        <dbReference type="Proteomes" id="UP000831485"/>
    </source>
</evidence>
<dbReference type="PROSITE" id="PS51257">
    <property type="entry name" value="PROKAR_LIPOPROTEIN"/>
    <property type="match status" value="1"/>
</dbReference>
<feature type="chain" id="PRO_5027945914" description="Lipoprotein" evidence="2">
    <location>
        <begin position="24"/>
        <end position="94"/>
    </location>
</feature>
<keyword evidence="6" id="KW-1185">Reference proteome</keyword>
<dbReference type="EMBL" id="BLXY01000002">
    <property type="protein sequence ID" value="GFO63331.1"/>
    <property type="molecule type" value="Genomic_DNA"/>
</dbReference>
<evidence type="ECO:0000256" key="2">
    <source>
        <dbReference type="SAM" id="SignalP"/>
    </source>
</evidence>
<feature type="compositionally biased region" description="Basic and acidic residues" evidence="1">
    <location>
        <begin position="83"/>
        <end position="94"/>
    </location>
</feature>
<protein>
    <recommendedName>
        <fullName evidence="7">Lipoprotein</fullName>
    </recommendedName>
</protein>
<name>A0A6V8MTM5_9BACT</name>
<dbReference type="RefSeq" id="WP_183346202.1">
    <property type="nucleotide sequence ID" value="NZ_BLXY01000002.1"/>
</dbReference>
<evidence type="ECO:0000256" key="1">
    <source>
        <dbReference type="SAM" id="MobiDB-lite"/>
    </source>
</evidence>
<gene>
    <name evidence="3" type="ORF">GMPD_12500</name>
    <name evidence="4" type="ORF">M1B72_10635</name>
</gene>
<dbReference type="EMBL" id="CP096574">
    <property type="protein sequence ID" value="UPU38139.1"/>
    <property type="molecule type" value="Genomic_DNA"/>
</dbReference>
<dbReference type="AlphaFoldDB" id="A0A6V8MTM5"/>
<evidence type="ECO:0000313" key="4">
    <source>
        <dbReference type="EMBL" id="UPU38139.1"/>
    </source>
</evidence>
<dbReference type="Proteomes" id="UP000831485">
    <property type="component" value="Chromosome"/>
</dbReference>
<evidence type="ECO:0000313" key="3">
    <source>
        <dbReference type="EMBL" id="GFO63331.1"/>
    </source>
</evidence>